<dbReference type="SUPFAM" id="SSF51735">
    <property type="entry name" value="NAD(P)-binding Rossmann-fold domains"/>
    <property type="match status" value="1"/>
</dbReference>
<dbReference type="Proteomes" id="UP001499967">
    <property type="component" value="Unassembled WGS sequence"/>
</dbReference>
<dbReference type="PRINTS" id="PR00080">
    <property type="entry name" value="SDRFAMILY"/>
</dbReference>
<evidence type="ECO:0000256" key="1">
    <source>
        <dbReference type="ARBA" id="ARBA00006484"/>
    </source>
</evidence>
<sequence length="250" mass="26182">MTTTSHATGRTVVITGAAGGVGAALVERFLGNGDRVIATDVSADALDALRSRLDAGDDLVTVAGSIADEQDVETLAAAARDGGGVDVLLNVAGFFPFDHFADTTPQRWRTVIDINLTGYFLVTHALLPLMRSRGWGRIVNVGSASMYPGVAGQVHYVSAKAGLVGFTRSLAREVGDDAITVNLLTPGLTLTGPVLDQFPAELIASQREGRALRRDQHAGDLVGPIFFLASPDADFVTGQTLNVDGGMFMN</sequence>
<dbReference type="RefSeq" id="WP_343943011.1">
    <property type="nucleotide sequence ID" value="NZ_BAAAHP010000111.1"/>
</dbReference>
<evidence type="ECO:0000259" key="2">
    <source>
        <dbReference type="SMART" id="SM00822"/>
    </source>
</evidence>
<dbReference type="PRINTS" id="PR00081">
    <property type="entry name" value="GDHRDH"/>
</dbReference>
<organism evidence="3 4">
    <name type="scientific">Pseudonocardia zijingensis</name>
    <dbReference type="NCBI Taxonomy" id="153376"/>
    <lineage>
        <taxon>Bacteria</taxon>
        <taxon>Bacillati</taxon>
        <taxon>Actinomycetota</taxon>
        <taxon>Actinomycetes</taxon>
        <taxon>Pseudonocardiales</taxon>
        <taxon>Pseudonocardiaceae</taxon>
        <taxon>Pseudonocardia</taxon>
    </lineage>
</organism>
<evidence type="ECO:0000313" key="3">
    <source>
        <dbReference type="EMBL" id="GAA0943363.1"/>
    </source>
</evidence>
<keyword evidence="4" id="KW-1185">Reference proteome</keyword>
<dbReference type="EMBL" id="BAAAHP010000111">
    <property type="protein sequence ID" value="GAA0943363.1"/>
    <property type="molecule type" value="Genomic_DNA"/>
</dbReference>
<dbReference type="SMART" id="SM00822">
    <property type="entry name" value="PKS_KR"/>
    <property type="match status" value="1"/>
</dbReference>
<accession>A0ABN1QJE4</accession>
<gene>
    <name evidence="3" type="ORF">GCM10009559_40190</name>
</gene>
<dbReference type="InterPro" id="IPR002347">
    <property type="entry name" value="SDR_fam"/>
</dbReference>
<reference evidence="3 4" key="1">
    <citation type="journal article" date="2019" name="Int. J. Syst. Evol. Microbiol.">
        <title>The Global Catalogue of Microorganisms (GCM) 10K type strain sequencing project: providing services to taxonomists for standard genome sequencing and annotation.</title>
        <authorList>
            <consortium name="The Broad Institute Genomics Platform"/>
            <consortium name="The Broad Institute Genome Sequencing Center for Infectious Disease"/>
            <person name="Wu L."/>
            <person name="Ma J."/>
        </authorList>
    </citation>
    <scope>NUCLEOTIDE SEQUENCE [LARGE SCALE GENOMIC DNA]</scope>
    <source>
        <strain evidence="3 4">JCM 11117</strain>
    </source>
</reference>
<dbReference type="InterPro" id="IPR050259">
    <property type="entry name" value="SDR"/>
</dbReference>
<dbReference type="InterPro" id="IPR057326">
    <property type="entry name" value="KR_dom"/>
</dbReference>
<evidence type="ECO:0000313" key="4">
    <source>
        <dbReference type="Proteomes" id="UP001499967"/>
    </source>
</evidence>
<dbReference type="PANTHER" id="PTHR42879:SF2">
    <property type="entry name" value="3-OXOACYL-[ACYL-CARRIER-PROTEIN] REDUCTASE FABG"/>
    <property type="match status" value="1"/>
</dbReference>
<dbReference type="Pfam" id="PF13561">
    <property type="entry name" value="adh_short_C2"/>
    <property type="match status" value="1"/>
</dbReference>
<dbReference type="CDD" id="cd05233">
    <property type="entry name" value="SDR_c"/>
    <property type="match status" value="1"/>
</dbReference>
<name>A0ABN1QJE4_9PSEU</name>
<dbReference type="PANTHER" id="PTHR42879">
    <property type="entry name" value="3-OXOACYL-(ACYL-CARRIER-PROTEIN) REDUCTASE"/>
    <property type="match status" value="1"/>
</dbReference>
<comment type="similarity">
    <text evidence="1">Belongs to the short-chain dehydrogenases/reductases (SDR) family.</text>
</comment>
<dbReference type="InterPro" id="IPR036291">
    <property type="entry name" value="NAD(P)-bd_dom_sf"/>
</dbReference>
<comment type="caution">
    <text evidence="3">The sequence shown here is derived from an EMBL/GenBank/DDBJ whole genome shotgun (WGS) entry which is preliminary data.</text>
</comment>
<dbReference type="InterPro" id="IPR020904">
    <property type="entry name" value="Sc_DH/Rdtase_CS"/>
</dbReference>
<dbReference type="Gene3D" id="3.40.50.720">
    <property type="entry name" value="NAD(P)-binding Rossmann-like Domain"/>
    <property type="match status" value="1"/>
</dbReference>
<proteinExistence type="inferred from homology"/>
<dbReference type="PROSITE" id="PS00061">
    <property type="entry name" value="ADH_SHORT"/>
    <property type="match status" value="1"/>
</dbReference>
<protein>
    <submittedName>
        <fullName evidence="3">3-oxoacyl-ACP reductase FabG</fullName>
    </submittedName>
</protein>
<feature type="domain" description="Ketoreductase" evidence="2">
    <location>
        <begin position="10"/>
        <end position="187"/>
    </location>
</feature>